<protein>
    <submittedName>
        <fullName evidence="2">RIIB Protector from prophage-induced early lysis</fullName>
    </submittedName>
</protein>
<comment type="caution">
    <text evidence="2">The sequence shown here is derived from an EMBL/GenBank/DDBJ whole genome shotgun (WGS) entry which is preliminary data.</text>
</comment>
<dbReference type="AlphaFoldDB" id="A0A0G1W240"/>
<evidence type="ECO:0000313" key="2">
    <source>
        <dbReference type="EMBL" id="KKW12783.1"/>
    </source>
</evidence>
<name>A0A0G1W240_9BACT</name>
<gene>
    <name evidence="2" type="ORF">UY48_C0009G0016</name>
</gene>
<evidence type="ECO:0000256" key="1">
    <source>
        <dbReference type="SAM" id="MobiDB-lite"/>
    </source>
</evidence>
<feature type="compositionally biased region" description="Basic and acidic residues" evidence="1">
    <location>
        <begin position="261"/>
        <end position="289"/>
    </location>
</feature>
<reference evidence="2 3" key="1">
    <citation type="journal article" date="2015" name="Nature">
        <title>rRNA introns, odd ribosomes, and small enigmatic genomes across a large radiation of phyla.</title>
        <authorList>
            <person name="Brown C.T."/>
            <person name="Hug L.A."/>
            <person name="Thomas B.C."/>
            <person name="Sharon I."/>
            <person name="Castelle C.J."/>
            <person name="Singh A."/>
            <person name="Wilkins M.J."/>
            <person name="Williams K.H."/>
            <person name="Banfield J.F."/>
        </authorList>
    </citation>
    <scope>NUCLEOTIDE SEQUENCE [LARGE SCALE GENOMIC DNA]</scope>
</reference>
<accession>A0A0G1W240</accession>
<evidence type="ECO:0000313" key="3">
    <source>
        <dbReference type="Proteomes" id="UP000034588"/>
    </source>
</evidence>
<dbReference type="EMBL" id="LCQD01000009">
    <property type="protein sequence ID" value="KKW12783.1"/>
    <property type="molecule type" value="Genomic_DNA"/>
</dbReference>
<organism evidence="2 3">
    <name type="scientific">Candidatus Gottesmanbacteria bacterium GW2011_GWB1_49_7</name>
    <dbReference type="NCBI Taxonomy" id="1618448"/>
    <lineage>
        <taxon>Bacteria</taxon>
        <taxon>Candidatus Gottesmaniibacteriota</taxon>
    </lineage>
</organism>
<feature type="region of interest" description="Disordered" evidence="1">
    <location>
        <begin position="239"/>
        <end position="289"/>
    </location>
</feature>
<dbReference type="Proteomes" id="UP000034588">
    <property type="component" value="Unassembled WGS sequence"/>
</dbReference>
<sequence length="343" mass="38116">MSNITYSMTPGSVTVVVDGKATVVSSSAPNYKKLCTHLVNEEWNLVPSCLTPAKTIESWANGQFKVVDGSILFKGEVIDPKLSKRIMSMAGRNEDPWPWIKFWERLQLNPSWRSVKQLYGFMEHDQIPIDESGFVIAYKSVRNDWMDHHSGTILNKPGEKPTFPRNKISDDPDVACHEGLHIGSLKYARDFGQVSSKIVVCRIDPADVVCIPKDCSMQKMRVCSYEVLGVHGAPLPSTTIKSEDLGVRTPVKETTPPKKVAPAEKESAKTDTKKAKPEKPSTTKSLDGDKTWSYMDKYNEAKLMESSLEDLRKYAAFGLHITGASKITGGKAALVKKILDVRN</sequence>
<proteinExistence type="predicted"/>